<reference evidence="4" key="1">
    <citation type="journal article" date="2019" name="Int. J. Syst. Evol. Microbiol.">
        <title>The Global Catalogue of Microorganisms (GCM) 10K type strain sequencing project: providing services to taxonomists for standard genome sequencing and annotation.</title>
        <authorList>
            <consortium name="The Broad Institute Genomics Platform"/>
            <consortium name="The Broad Institute Genome Sequencing Center for Infectious Disease"/>
            <person name="Wu L."/>
            <person name="Ma J."/>
        </authorList>
    </citation>
    <scope>NUCLEOTIDE SEQUENCE [LARGE SCALE GENOMIC DNA]</scope>
    <source>
        <strain evidence="4">CGMCC 1.3240</strain>
    </source>
</reference>
<comment type="caution">
    <text evidence="3">The sequence shown here is derived from an EMBL/GenBank/DDBJ whole genome shotgun (WGS) entry which is preliminary data.</text>
</comment>
<dbReference type="Proteomes" id="UP001596047">
    <property type="component" value="Unassembled WGS sequence"/>
</dbReference>
<dbReference type="PROSITE" id="PS50263">
    <property type="entry name" value="CN_HYDROLASE"/>
    <property type="match status" value="1"/>
</dbReference>
<dbReference type="PANTHER" id="PTHR23088:SF27">
    <property type="entry name" value="DEAMINATED GLUTATHIONE AMIDASE"/>
    <property type="match status" value="1"/>
</dbReference>
<accession>A0ABW0W967</accession>
<feature type="domain" description="CN hydrolase" evidence="2">
    <location>
        <begin position="5"/>
        <end position="244"/>
    </location>
</feature>
<organism evidence="3 4">
    <name type="scientific">Paenibacillus solisilvae</name>
    <dbReference type="NCBI Taxonomy" id="2486751"/>
    <lineage>
        <taxon>Bacteria</taxon>
        <taxon>Bacillati</taxon>
        <taxon>Bacillota</taxon>
        <taxon>Bacilli</taxon>
        <taxon>Bacillales</taxon>
        <taxon>Paenibacillaceae</taxon>
        <taxon>Paenibacillus</taxon>
    </lineage>
</organism>
<dbReference type="GO" id="GO:0016787">
    <property type="term" value="F:hydrolase activity"/>
    <property type="evidence" value="ECO:0007669"/>
    <property type="project" value="UniProtKB-KW"/>
</dbReference>
<dbReference type="InterPro" id="IPR003010">
    <property type="entry name" value="C-N_Hydrolase"/>
</dbReference>
<dbReference type="Pfam" id="PF00795">
    <property type="entry name" value="CN_hydrolase"/>
    <property type="match status" value="1"/>
</dbReference>
<comment type="similarity">
    <text evidence="1">Belongs to the carbon-nitrogen hydrolase superfamily. NIT1/NIT2 family.</text>
</comment>
<evidence type="ECO:0000256" key="1">
    <source>
        <dbReference type="ARBA" id="ARBA00010613"/>
    </source>
</evidence>
<dbReference type="PANTHER" id="PTHR23088">
    <property type="entry name" value="NITRILASE-RELATED"/>
    <property type="match status" value="1"/>
</dbReference>
<dbReference type="SUPFAM" id="SSF56317">
    <property type="entry name" value="Carbon-nitrogen hydrolase"/>
    <property type="match status" value="1"/>
</dbReference>
<sequence>MSRKAVLATISLPIDERSVQPGVNIERALKLIDELSPWKPDLVVLPEEIDVLFGIPYEESRKMGETVPGGPIQQKFKEAAVKCNTNLVLSIREREGKHVYNTSIVIDRQGRYIGKYRKTHLAPSEEVDVSPGDSYPVFELDFGTIGITVCMELHYPEIWTILALQGADVIVHPTAAIDYTGSLNESLINARAIDNQIYVVTSHYVKMPYLAGNPMGHSRIVDPYGRTRADTGHRPGVAVAAVDLDESYEYWATGETKKKYPTLKECFLGMRRPETYGILARPDSENKWKIKAPVLYNNGE</sequence>
<evidence type="ECO:0000313" key="4">
    <source>
        <dbReference type="Proteomes" id="UP001596047"/>
    </source>
</evidence>
<evidence type="ECO:0000259" key="2">
    <source>
        <dbReference type="PROSITE" id="PS50263"/>
    </source>
</evidence>
<dbReference type="Gene3D" id="3.60.110.10">
    <property type="entry name" value="Carbon-nitrogen hydrolase"/>
    <property type="match status" value="1"/>
</dbReference>
<proteinExistence type="inferred from homology"/>
<protein>
    <submittedName>
        <fullName evidence="3">Carbon-nitrogen hydrolase family protein</fullName>
    </submittedName>
</protein>
<keyword evidence="3" id="KW-0378">Hydrolase</keyword>
<gene>
    <name evidence="3" type="ORF">ACFPYJ_29895</name>
</gene>
<dbReference type="EMBL" id="JBHSOW010000119">
    <property type="protein sequence ID" value="MFC5653254.1"/>
    <property type="molecule type" value="Genomic_DNA"/>
</dbReference>
<evidence type="ECO:0000313" key="3">
    <source>
        <dbReference type="EMBL" id="MFC5653254.1"/>
    </source>
</evidence>
<keyword evidence="4" id="KW-1185">Reference proteome</keyword>
<dbReference type="InterPro" id="IPR036526">
    <property type="entry name" value="C-N_Hydrolase_sf"/>
</dbReference>
<name>A0ABW0W967_9BACL</name>
<dbReference type="RefSeq" id="WP_379191910.1">
    <property type="nucleotide sequence ID" value="NZ_JBHSOW010000119.1"/>
</dbReference>
<dbReference type="CDD" id="cd07197">
    <property type="entry name" value="nitrilase"/>
    <property type="match status" value="1"/>
</dbReference>